<dbReference type="Proteomes" id="UP001166286">
    <property type="component" value="Unassembled WGS sequence"/>
</dbReference>
<dbReference type="EMBL" id="JAFEKC020000002">
    <property type="protein sequence ID" value="KAK0516189.1"/>
    <property type="molecule type" value="Genomic_DNA"/>
</dbReference>
<keyword evidence="1" id="KW-1133">Transmembrane helix</keyword>
<gene>
    <name evidence="2" type="ORF">JMJ35_000792</name>
</gene>
<evidence type="ECO:0000313" key="3">
    <source>
        <dbReference type="Proteomes" id="UP001166286"/>
    </source>
</evidence>
<name>A0AA39R9P9_9LECA</name>
<keyword evidence="3" id="KW-1185">Reference proteome</keyword>
<feature type="transmembrane region" description="Helical" evidence="1">
    <location>
        <begin position="19"/>
        <end position="42"/>
    </location>
</feature>
<evidence type="ECO:0000313" key="2">
    <source>
        <dbReference type="EMBL" id="KAK0516189.1"/>
    </source>
</evidence>
<organism evidence="2 3">
    <name type="scientific">Cladonia borealis</name>
    <dbReference type="NCBI Taxonomy" id="184061"/>
    <lineage>
        <taxon>Eukaryota</taxon>
        <taxon>Fungi</taxon>
        <taxon>Dikarya</taxon>
        <taxon>Ascomycota</taxon>
        <taxon>Pezizomycotina</taxon>
        <taxon>Lecanoromycetes</taxon>
        <taxon>OSLEUM clade</taxon>
        <taxon>Lecanoromycetidae</taxon>
        <taxon>Lecanorales</taxon>
        <taxon>Lecanorineae</taxon>
        <taxon>Cladoniaceae</taxon>
        <taxon>Cladonia</taxon>
    </lineage>
</organism>
<accession>A0AA39R9P9</accession>
<dbReference type="AlphaFoldDB" id="A0AA39R9P9"/>
<feature type="transmembrane region" description="Helical" evidence="1">
    <location>
        <begin position="94"/>
        <end position="110"/>
    </location>
</feature>
<feature type="transmembrane region" description="Helical" evidence="1">
    <location>
        <begin position="54"/>
        <end position="82"/>
    </location>
</feature>
<protein>
    <submittedName>
        <fullName evidence="2">Uncharacterized protein</fullName>
    </submittedName>
</protein>
<keyword evidence="1" id="KW-0812">Transmembrane</keyword>
<proteinExistence type="predicted"/>
<sequence length="716" mass="79471">MGDTVSDYGAREIPYEQGLIVSCFFALLLISSAGGQLYGWLLDVFDNAFSPNSLLHTFALIIVSVWIFAVTALMTAATFAGVALSLGSTVNERYNWYASITIGTAVILYFRKEMSRSIKEGALSTKLGALHLPLERINQVLFSKVNKGYFEHLKPDVWFDIVAYISDSNDGVRSYYKEHDWLKCFILPLDKDSSSDMSEDYQGAYAKFELAPAEFIKQIERFSALLLTRDLCKLLLEYLGKSTHEHTDSLLLDFWVRLQAAIHDIMQSARSSSTAITTQASHLESLDQMRLSLQQFRKSKPAYSHSSTVNQLQECLDRFIEDKELQTTDTIERSWREEHRRSLKSLFDGIENQFLLKYISGLLNEWSKDPQLLSAEQDKFQSNICVFVGIKTGREGLKYREAIQTLREMSVIKNEQSKVLYEAFEKHRRDIALQQQIITCLAYRFILEHLPQKGTEIMRTLHGNNSSTGAWQNTWRLAVEAELDRMIVEYIDPHSPLLKSTAGAATAPAAGATQATAAAVTTLTAAATPTNPLAGSTPGPITSTTPPSLRKLLERDFDYWATKKAPAQLKNDKANMNVPTGAVAGVAAVAAGVALTAAEVAATAAAAAGGGGAGAGAGAANRRGGPGTTGRYVRVETYSPDYSTWPCYSYGNSLYSELSFNIHKYNRSYNIDKTNFTESQRIILQWLSPDSGNIDQNNGDVSWKTEWKRRGFPTIT</sequence>
<evidence type="ECO:0000256" key="1">
    <source>
        <dbReference type="SAM" id="Phobius"/>
    </source>
</evidence>
<reference evidence="2" key="1">
    <citation type="submission" date="2023-03" db="EMBL/GenBank/DDBJ databases">
        <title>Complete genome of Cladonia borealis.</title>
        <authorList>
            <person name="Park H."/>
        </authorList>
    </citation>
    <scope>NUCLEOTIDE SEQUENCE</scope>
    <source>
        <strain evidence="2">ANT050790</strain>
    </source>
</reference>
<keyword evidence="1" id="KW-0472">Membrane</keyword>
<comment type="caution">
    <text evidence="2">The sequence shown here is derived from an EMBL/GenBank/DDBJ whole genome shotgun (WGS) entry which is preliminary data.</text>
</comment>